<keyword evidence="1 2" id="KW-0238">DNA-binding</keyword>
<evidence type="ECO:0000256" key="3">
    <source>
        <dbReference type="SAM" id="MobiDB-lite"/>
    </source>
</evidence>
<dbReference type="PROSITE" id="PS50118">
    <property type="entry name" value="HMG_BOX_2"/>
    <property type="match status" value="1"/>
</dbReference>
<dbReference type="Proteomes" id="UP001521222">
    <property type="component" value="Unassembled WGS sequence"/>
</dbReference>
<evidence type="ECO:0000259" key="4">
    <source>
        <dbReference type="PROSITE" id="PS50118"/>
    </source>
</evidence>
<dbReference type="SMART" id="SM00398">
    <property type="entry name" value="HMG"/>
    <property type="match status" value="2"/>
</dbReference>
<evidence type="ECO:0000313" key="5">
    <source>
        <dbReference type="EMBL" id="KAL1604566.1"/>
    </source>
</evidence>
<dbReference type="InterPro" id="IPR036910">
    <property type="entry name" value="HMG_box_dom_sf"/>
</dbReference>
<feature type="region of interest" description="Disordered" evidence="3">
    <location>
        <begin position="75"/>
        <end position="124"/>
    </location>
</feature>
<dbReference type="PANTHER" id="PTHR48112:SF22">
    <property type="entry name" value="MITOCHONDRIAL TRANSCRIPTION FACTOR A, ISOFORM B"/>
    <property type="match status" value="1"/>
</dbReference>
<evidence type="ECO:0000256" key="1">
    <source>
        <dbReference type="ARBA" id="ARBA00023125"/>
    </source>
</evidence>
<feature type="compositionally biased region" description="Basic residues" evidence="3">
    <location>
        <begin position="80"/>
        <end position="116"/>
    </location>
</feature>
<dbReference type="PANTHER" id="PTHR48112">
    <property type="entry name" value="HIGH MOBILITY GROUP PROTEIN DSP1"/>
    <property type="match status" value="1"/>
</dbReference>
<dbReference type="InterPro" id="IPR050342">
    <property type="entry name" value="HMGB"/>
</dbReference>
<sequence length="316" mass="35087">MLARGALCRLAAEVPKQATHDLSKLTTLVQTARSGFALPIRTLSHAAQLQVRSYATTKAATDSTGTVKKAVKTKAAAGKSVKKTTTTKKAPAKKKAAPKKAKKKAAPKKPARKPKKVLTDEEKEKKALTQLRKLALKEPVSRNQLSAFNVYLAEKVKESDQKSTETLAAVAKTYKDITAAERERLNHKTAEVNEARLAEYNAWVKTYTPDEIRIANNARRALKRKLKDTRKSNAQPKHTAIIVDDRQVLGRKSAWTFFFSERQQSSDMKGISVPEKAKLISSEWKELSADEKKRFDDLAAADSQRYQREMAAASKA</sequence>
<feature type="DNA-binding region" description="HMG box" evidence="2">
    <location>
        <begin position="253"/>
        <end position="314"/>
    </location>
</feature>
<accession>A0ABR3RJE5</accession>
<dbReference type="InterPro" id="IPR009071">
    <property type="entry name" value="HMG_box_dom"/>
</dbReference>
<protein>
    <recommendedName>
        <fullName evidence="4">HMG box domain-containing protein</fullName>
    </recommendedName>
</protein>
<dbReference type="SUPFAM" id="SSF47095">
    <property type="entry name" value="HMG-box"/>
    <property type="match status" value="2"/>
</dbReference>
<dbReference type="Pfam" id="PF09011">
    <property type="entry name" value="HMG_box_2"/>
    <property type="match status" value="1"/>
</dbReference>
<name>A0ABR3RJE5_9PLEO</name>
<organism evidence="5 6">
    <name type="scientific">Nothophoma quercina</name>
    <dbReference type="NCBI Taxonomy" id="749835"/>
    <lineage>
        <taxon>Eukaryota</taxon>
        <taxon>Fungi</taxon>
        <taxon>Dikarya</taxon>
        <taxon>Ascomycota</taxon>
        <taxon>Pezizomycotina</taxon>
        <taxon>Dothideomycetes</taxon>
        <taxon>Pleosporomycetidae</taxon>
        <taxon>Pleosporales</taxon>
        <taxon>Pleosporineae</taxon>
        <taxon>Didymellaceae</taxon>
        <taxon>Nothophoma</taxon>
    </lineage>
</organism>
<dbReference type="Gene3D" id="1.10.30.10">
    <property type="entry name" value="High mobility group box domain"/>
    <property type="match status" value="2"/>
</dbReference>
<feature type="domain" description="HMG box" evidence="4">
    <location>
        <begin position="253"/>
        <end position="314"/>
    </location>
</feature>
<keyword evidence="2" id="KW-0539">Nucleus</keyword>
<evidence type="ECO:0000313" key="6">
    <source>
        <dbReference type="Proteomes" id="UP001521222"/>
    </source>
</evidence>
<reference evidence="5 6" key="1">
    <citation type="submission" date="2024-02" db="EMBL/GenBank/DDBJ databases">
        <title>De novo assembly and annotation of 12 fungi associated with fruit tree decline syndrome in Ontario, Canada.</title>
        <authorList>
            <person name="Sulman M."/>
            <person name="Ellouze W."/>
            <person name="Ilyukhin E."/>
        </authorList>
    </citation>
    <scope>NUCLEOTIDE SEQUENCE [LARGE SCALE GENOMIC DNA]</scope>
    <source>
        <strain evidence="5 6">M97-236</strain>
    </source>
</reference>
<keyword evidence="6" id="KW-1185">Reference proteome</keyword>
<proteinExistence type="predicted"/>
<gene>
    <name evidence="5" type="ORF">SLS59_003761</name>
</gene>
<evidence type="ECO:0000256" key="2">
    <source>
        <dbReference type="PROSITE-ProRule" id="PRU00267"/>
    </source>
</evidence>
<comment type="caution">
    <text evidence="5">The sequence shown here is derived from an EMBL/GenBank/DDBJ whole genome shotgun (WGS) entry which is preliminary data.</text>
</comment>
<dbReference type="EMBL" id="JAKIXB020000010">
    <property type="protein sequence ID" value="KAL1604566.1"/>
    <property type="molecule type" value="Genomic_DNA"/>
</dbReference>